<comment type="caution">
    <text evidence="4">The sequence shown here is derived from an EMBL/GenBank/DDBJ whole genome shotgun (WGS) entry which is preliminary data.</text>
</comment>
<dbReference type="AlphaFoldDB" id="A0A511Z611"/>
<feature type="domain" description="Thiamine phosphate synthase/TenI" evidence="3">
    <location>
        <begin position="13"/>
        <end position="182"/>
    </location>
</feature>
<evidence type="ECO:0000313" key="4">
    <source>
        <dbReference type="EMBL" id="GEN82880.1"/>
    </source>
</evidence>
<dbReference type="RefSeq" id="WP_147056283.1">
    <property type="nucleotide sequence ID" value="NZ_BJYL01000015.1"/>
</dbReference>
<dbReference type="CDD" id="cd00564">
    <property type="entry name" value="TMP_TenI"/>
    <property type="match status" value="1"/>
</dbReference>
<reference evidence="4 5" key="1">
    <citation type="submission" date="2019-07" db="EMBL/GenBank/DDBJ databases">
        <title>Whole genome shotgun sequence of Sporosarcina luteola NBRC 105378.</title>
        <authorList>
            <person name="Hosoyama A."/>
            <person name="Uohara A."/>
            <person name="Ohji S."/>
            <person name="Ichikawa N."/>
        </authorList>
    </citation>
    <scope>NUCLEOTIDE SEQUENCE [LARGE SCALE GENOMIC DNA]</scope>
    <source>
        <strain evidence="4 5">NBRC 105378</strain>
    </source>
</reference>
<dbReference type="PANTHER" id="PTHR20857">
    <property type="entry name" value="THIAMINE-PHOSPHATE PYROPHOSPHORYLASE"/>
    <property type="match status" value="1"/>
</dbReference>
<dbReference type="Proteomes" id="UP000321901">
    <property type="component" value="Unassembled WGS sequence"/>
</dbReference>
<comment type="pathway">
    <text evidence="1">Cofactor biosynthesis; thiamine diphosphate biosynthesis.</text>
</comment>
<dbReference type="Gene3D" id="3.20.20.70">
    <property type="entry name" value="Aldolase class I"/>
    <property type="match status" value="1"/>
</dbReference>
<evidence type="ECO:0000259" key="3">
    <source>
        <dbReference type="Pfam" id="PF02581"/>
    </source>
</evidence>
<dbReference type="Pfam" id="PF02581">
    <property type="entry name" value="TMP-TENI"/>
    <property type="match status" value="1"/>
</dbReference>
<keyword evidence="2" id="KW-0784">Thiamine biosynthesis</keyword>
<protein>
    <submittedName>
        <fullName evidence="4">Thiamine phosphate synthase</fullName>
    </submittedName>
</protein>
<name>A0A511Z611_9BACL</name>
<sequence>MAKKELHIISTGEQTMDELVHIAACTHQYVDYIHVREKNWSAKQLYEVIGRLVEAKVPLSKIILNDRVDVAWARGVSGVQLAHHSMDVKSVYEAYKGLRIGKSVHSIQEALAAEREGADYVLFGHLFDSGSKLGLQPKGVEELSRVTKSVDLPVIAIGGIKPEHVENVLGAGAAGIAVMSGVFRSVNPVYSVKEYTAEMKRFHRTSSWTNRQNKLFIMRGG</sequence>
<dbReference type="GO" id="GO:0005737">
    <property type="term" value="C:cytoplasm"/>
    <property type="evidence" value="ECO:0007669"/>
    <property type="project" value="TreeGrafter"/>
</dbReference>
<dbReference type="EMBL" id="BJYL01000015">
    <property type="protein sequence ID" value="GEN82880.1"/>
    <property type="molecule type" value="Genomic_DNA"/>
</dbReference>
<gene>
    <name evidence="4" type="primary">thiE_1</name>
    <name evidence="4" type="ORF">SLU01_11920</name>
</gene>
<evidence type="ECO:0000256" key="1">
    <source>
        <dbReference type="ARBA" id="ARBA00004948"/>
    </source>
</evidence>
<dbReference type="PANTHER" id="PTHR20857:SF22">
    <property type="entry name" value="THIAZOLE TAUTOMERASE"/>
    <property type="match status" value="1"/>
</dbReference>
<evidence type="ECO:0000256" key="2">
    <source>
        <dbReference type="ARBA" id="ARBA00022977"/>
    </source>
</evidence>
<dbReference type="SUPFAM" id="SSF51391">
    <property type="entry name" value="Thiamin phosphate synthase"/>
    <property type="match status" value="1"/>
</dbReference>
<organism evidence="4 5">
    <name type="scientific">Sporosarcina luteola</name>
    <dbReference type="NCBI Taxonomy" id="582850"/>
    <lineage>
        <taxon>Bacteria</taxon>
        <taxon>Bacillati</taxon>
        <taxon>Bacillota</taxon>
        <taxon>Bacilli</taxon>
        <taxon>Bacillales</taxon>
        <taxon>Caryophanaceae</taxon>
        <taxon>Sporosarcina</taxon>
    </lineage>
</organism>
<evidence type="ECO:0000313" key="5">
    <source>
        <dbReference type="Proteomes" id="UP000321901"/>
    </source>
</evidence>
<dbReference type="GO" id="GO:0009228">
    <property type="term" value="P:thiamine biosynthetic process"/>
    <property type="evidence" value="ECO:0007669"/>
    <property type="project" value="UniProtKB-KW"/>
</dbReference>
<dbReference type="NCBIfam" id="NF005819">
    <property type="entry name" value="PRK07695.1"/>
    <property type="match status" value="1"/>
</dbReference>
<dbReference type="InterPro" id="IPR036206">
    <property type="entry name" value="ThiamineP_synth_sf"/>
</dbReference>
<dbReference type="OrthoDB" id="9815348at2"/>
<accession>A0A511Z611</accession>
<dbReference type="InterPro" id="IPR022998">
    <property type="entry name" value="ThiamineP_synth_TenI"/>
</dbReference>
<dbReference type="InterPro" id="IPR013785">
    <property type="entry name" value="Aldolase_TIM"/>
</dbReference>
<proteinExistence type="predicted"/>
<dbReference type="GO" id="GO:0004789">
    <property type="term" value="F:thiamine-phosphate diphosphorylase activity"/>
    <property type="evidence" value="ECO:0007669"/>
    <property type="project" value="TreeGrafter"/>
</dbReference>
<keyword evidence="5" id="KW-1185">Reference proteome</keyword>